<keyword evidence="1" id="KW-0812">Transmembrane</keyword>
<evidence type="ECO:0000256" key="1">
    <source>
        <dbReference type="SAM" id="Phobius"/>
    </source>
</evidence>
<feature type="transmembrane region" description="Helical" evidence="1">
    <location>
        <begin position="21"/>
        <end position="41"/>
    </location>
</feature>
<comment type="caution">
    <text evidence="2">The sequence shown here is derived from an EMBL/GenBank/DDBJ whole genome shotgun (WGS) entry which is preliminary data.</text>
</comment>
<name>A0A852XEH0_9MICO</name>
<keyword evidence="1" id="KW-0472">Membrane</keyword>
<dbReference type="InterPro" id="IPR007383">
    <property type="entry name" value="DUF445"/>
</dbReference>
<keyword evidence="1" id="KW-1133">Transmembrane helix</keyword>
<evidence type="ECO:0000313" key="3">
    <source>
        <dbReference type="Proteomes" id="UP000592181"/>
    </source>
</evidence>
<dbReference type="AlphaFoldDB" id="A0A852XEH0"/>
<accession>A0A852XEH0</accession>
<evidence type="ECO:0000313" key="2">
    <source>
        <dbReference type="EMBL" id="NYG36895.1"/>
    </source>
</evidence>
<protein>
    <submittedName>
        <fullName evidence="2">Uncharacterized membrane-anchored protein YjiN (DUF445 family)</fullName>
    </submittedName>
</protein>
<keyword evidence="3" id="KW-1185">Reference proteome</keyword>
<proteinExistence type="predicted"/>
<dbReference type="Pfam" id="PF04286">
    <property type="entry name" value="DUF445"/>
    <property type="match status" value="1"/>
</dbReference>
<reference evidence="2 3" key="1">
    <citation type="submission" date="2020-07" db="EMBL/GenBank/DDBJ databases">
        <title>Sequencing the genomes of 1000 actinobacteria strains.</title>
        <authorList>
            <person name="Klenk H.-P."/>
        </authorList>
    </citation>
    <scope>NUCLEOTIDE SEQUENCE [LARGE SCALE GENOMIC DNA]</scope>
    <source>
        <strain evidence="2 3">DSM 24723</strain>
    </source>
</reference>
<dbReference type="GO" id="GO:0005886">
    <property type="term" value="C:plasma membrane"/>
    <property type="evidence" value="ECO:0007669"/>
    <property type="project" value="TreeGrafter"/>
</dbReference>
<dbReference type="EMBL" id="JACBZX010000001">
    <property type="protein sequence ID" value="NYG36895.1"/>
    <property type="molecule type" value="Genomic_DNA"/>
</dbReference>
<dbReference type="PANTHER" id="PTHR38442">
    <property type="entry name" value="INNER MEMBRANE PROTEIN-RELATED"/>
    <property type="match status" value="1"/>
</dbReference>
<gene>
    <name evidence="2" type="ORF">BJY28_001364</name>
</gene>
<sequence>MSFLQESPADERRRAGLRRMRAVATGLLLLAALVYVLTLRLDHDGVWGYVSTASEAAMVGALADWFAVTALFRHPLGLPIPHTALVKRRKDELGRNLQEFVTENFLTEEIARDRLASARVGQRLGTWLGDPAHRERVLVEGVRAGSAGLQRLQDDAVRDFLDELLLPRLAREPVSPLLGSLLEGVVEAGNHTGLVDLGLEEVHGWLTDNPDAFAEVVGERAPWWSPPWVDERVISWTYQQALAWLADVRATPDHPARVALDDLLRRLADDLQHDPEVMAGAEALKERLLGHPQVPETAVAIWQSVRTALLAAMADRESYLWRRGDELLAHLGEHLVHDEAWRARLETHLGEAVAFVVNTYGDELAGVISITVERWDAEQASERIELFVGRDLQFIRINGTVVGALAGLVIHAVSQLLS</sequence>
<organism evidence="2 3">
    <name type="scientific">Janibacter alkaliphilus</name>
    <dbReference type="NCBI Taxonomy" id="1069963"/>
    <lineage>
        <taxon>Bacteria</taxon>
        <taxon>Bacillati</taxon>
        <taxon>Actinomycetota</taxon>
        <taxon>Actinomycetes</taxon>
        <taxon>Micrococcales</taxon>
        <taxon>Intrasporangiaceae</taxon>
        <taxon>Janibacter</taxon>
    </lineage>
</organism>
<feature type="transmembrane region" description="Helical" evidence="1">
    <location>
        <begin position="47"/>
        <end position="72"/>
    </location>
</feature>
<dbReference type="PANTHER" id="PTHR38442:SF1">
    <property type="entry name" value="INNER MEMBRANE PROTEIN"/>
    <property type="match status" value="1"/>
</dbReference>
<dbReference type="Proteomes" id="UP000592181">
    <property type="component" value="Unassembled WGS sequence"/>
</dbReference>